<dbReference type="GO" id="GO:0030497">
    <property type="term" value="P:fatty acid elongation"/>
    <property type="evidence" value="ECO:0007669"/>
    <property type="project" value="TreeGrafter"/>
</dbReference>
<dbReference type="PRINTS" id="PR00081">
    <property type="entry name" value="GDHRDH"/>
</dbReference>
<sequence>MAKHDFKDRILVLTGATGGIGRAVARLFHDSGARLYLIDRDAAALAALARELGADPERAAAATAGNVPEKEGASARNSAQAHDAAAARLLTHAMDVSSPRDADAAAARLRAAWGGVDFLVPAAGIYPADPLADMSDEQWRKTLAINLDGVFYLTQRLVPLLRPGSAIVNISSLAAHRGAFRNAHYSASKGALLSFTRSIARELGPATRVNAVSPGIIETPMVAELLKTRADESVSQSMLKRLGQAHEVATAIAFLCSDDASFITAQVLHVNGGLYVPG</sequence>
<name>A0A261SCE4_9BORD</name>
<evidence type="ECO:0000313" key="5">
    <source>
        <dbReference type="EMBL" id="OZI35054.1"/>
    </source>
</evidence>
<evidence type="ECO:0000259" key="4">
    <source>
        <dbReference type="SMART" id="SM00822"/>
    </source>
</evidence>
<dbReference type="EMBL" id="NEVM01000002">
    <property type="protein sequence ID" value="OZI35054.1"/>
    <property type="molecule type" value="Genomic_DNA"/>
</dbReference>
<feature type="region of interest" description="Disordered" evidence="3">
    <location>
        <begin position="59"/>
        <end position="78"/>
    </location>
</feature>
<dbReference type="SUPFAM" id="SSF51735">
    <property type="entry name" value="NAD(P)-binding Rossmann-fold domains"/>
    <property type="match status" value="1"/>
</dbReference>
<evidence type="ECO:0000256" key="2">
    <source>
        <dbReference type="RuleBase" id="RU000363"/>
    </source>
</evidence>
<organism evidence="5 6">
    <name type="scientific">Bordetella genomosp. 10</name>
    <dbReference type="NCBI Taxonomy" id="1416804"/>
    <lineage>
        <taxon>Bacteria</taxon>
        <taxon>Pseudomonadati</taxon>
        <taxon>Pseudomonadota</taxon>
        <taxon>Betaproteobacteria</taxon>
        <taxon>Burkholderiales</taxon>
        <taxon>Alcaligenaceae</taxon>
        <taxon>Bordetella</taxon>
    </lineage>
</organism>
<keyword evidence="6" id="KW-1185">Reference proteome</keyword>
<gene>
    <name evidence="5" type="ORF">CAL29_12590</name>
</gene>
<accession>A0A261SCE4</accession>
<dbReference type="PANTHER" id="PTHR42760">
    <property type="entry name" value="SHORT-CHAIN DEHYDROGENASES/REDUCTASES FAMILY MEMBER"/>
    <property type="match status" value="1"/>
</dbReference>
<dbReference type="GO" id="GO:0016616">
    <property type="term" value="F:oxidoreductase activity, acting on the CH-OH group of donors, NAD or NADP as acceptor"/>
    <property type="evidence" value="ECO:0007669"/>
    <property type="project" value="TreeGrafter"/>
</dbReference>
<reference evidence="6" key="1">
    <citation type="submission" date="2017-05" db="EMBL/GenBank/DDBJ databases">
        <title>Complete and WGS of Bordetella genogroups.</title>
        <authorList>
            <person name="Spilker T."/>
            <person name="Lipuma J."/>
        </authorList>
    </citation>
    <scope>NUCLEOTIDE SEQUENCE [LARGE SCALE GENOMIC DNA]</scope>
    <source>
        <strain evidence="6">AU16122</strain>
    </source>
</reference>
<dbReference type="SMART" id="SM00822">
    <property type="entry name" value="PKS_KR"/>
    <property type="match status" value="1"/>
</dbReference>
<dbReference type="PROSITE" id="PS00061">
    <property type="entry name" value="ADH_SHORT"/>
    <property type="match status" value="1"/>
</dbReference>
<dbReference type="Gene3D" id="3.40.50.720">
    <property type="entry name" value="NAD(P)-binding Rossmann-like Domain"/>
    <property type="match status" value="1"/>
</dbReference>
<proteinExistence type="inferred from homology"/>
<dbReference type="InterPro" id="IPR057326">
    <property type="entry name" value="KR_dom"/>
</dbReference>
<dbReference type="InterPro" id="IPR002347">
    <property type="entry name" value="SDR_fam"/>
</dbReference>
<evidence type="ECO:0000256" key="1">
    <source>
        <dbReference type="ARBA" id="ARBA00006484"/>
    </source>
</evidence>
<dbReference type="PANTHER" id="PTHR42760:SF40">
    <property type="entry name" value="3-OXOACYL-[ACYL-CARRIER-PROTEIN] REDUCTASE, CHLOROPLASTIC"/>
    <property type="match status" value="1"/>
</dbReference>
<comment type="similarity">
    <text evidence="1 2">Belongs to the short-chain dehydrogenases/reductases (SDR) family.</text>
</comment>
<evidence type="ECO:0000313" key="6">
    <source>
        <dbReference type="Proteomes" id="UP000216020"/>
    </source>
</evidence>
<dbReference type="OrthoDB" id="9806974at2"/>
<protein>
    <submittedName>
        <fullName evidence="5">3-oxoacyl-ACP reductase</fullName>
    </submittedName>
</protein>
<dbReference type="PRINTS" id="PR00080">
    <property type="entry name" value="SDRFAMILY"/>
</dbReference>
<dbReference type="InterPro" id="IPR020904">
    <property type="entry name" value="Sc_DH/Rdtase_CS"/>
</dbReference>
<dbReference type="InterPro" id="IPR036291">
    <property type="entry name" value="NAD(P)-bd_dom_sf"/>
</dbReference>
<feature type="domain" description="Ketoreductase" evidence="4">
    <location>
        <begin position="9"/>
        <end position="219"/>
    </location>
</feature>
<comment type="caution">
    <text evidence="5">The sequence shown here is derived from an EMBL/GenBank/DDBJ whole genome shotgun (WGS) entry which is preliminary data.</text>
</comment>
<dbReference type="Proteomes" id="UP000216020">
    <property type="component" value="Unassembled WGS sequence"/>
</dbReference>
<dbReference type="Pfam" id="PF13561">
    <property type="entry name" value="adh_short_C2"/>
    <property type="match status" value="1"/>
</dbReference>
<evidence type="ECO:0000256" key="3">
    <source>
        <dbReference type="SAM" id="MobiDB-lite"/>
    </source>
</evidence>
<dbReference type="AlphaFoldDB" id="A0A261SCE4"/>
<dbReference type="Pfam" id="PF00106">
    <property type="entry name" value="adh_short"/>
    <property type="match status" value="1"/>
</dbReference>